<dbReference type="EMBL" id="SPHZ02000001">
    <property type="protein sequence ID" value="KAF0933668.1"/>
    <property type="molecule type" value="Genomic_DNA"/>
</dbReference>
<comment type="caution">
    <text evidence="2">The sequence shown here is derived from an EMBL/GenBank/DDBJ whole genome shotgun (WGS) entry which is preliminary data.</text>
</comment>
<protein>
    <submittedName>
        <fullName evidence="2">Uncharacterized protein</fullName>
    </submittedName>
</protein>
<accession>A0A6G1F9R2</accession>
<dbReference type="Proteomes" id="UP000479710">
    <property type="component" value="Unassembled WGS sequence"/>
</dbReference>
<feature type="compositionally biased region" description="Basic and acidic residues" evidence="1">
    <location>
        <begin position="190"/>
        <end position="206"/>
    </location>
</feature>
<sequence length="235" mass="25356">MVTTAAGLTTPACALYASDRCAVTFGTTASSRQDSMAPSSSPVTTACTARKRRTRRESKAVDGWLSGSNEGGGKPLGVVAAEFDYLKDFPKLLFRLLHGLDMRKLAKAAAAAHNLRRAREVVLIGQKRGRGLALARKLIDTMALSKPLLCDFVSAALLSKTKTKPKRSNKSDAGIEIEELETAQPITMEVDQKPPEKNHRSTRDRAFPITSSSANCGIQQLVRSIQVRRPGHGPS</sequence>
<evidence type="ECO:0000313" key="2">
    <source>
        <dbReference type="EMBL" id="KAF0933668.1"/>
    </source>
</evidence>
<reference evidence="2 3" key="1">
    <citation type="submission" date="2019-11" db="EMBL/GenBank/DDBJ databases">
        <title>Whole genome sequence of Oryza granulata.</title>
        <authorList>
            <person name="Li W."/>
        </authorList>
    </citation>
    <scope>NUCLEOTIDE SEQUENCE [LARGE SCALE GENOMIC DNA]</scope>
    <source>
        <strain evidence="3">cv. Menghai</strain>
        <tissue evidence="2">Leaf</tissue>
    </source>
</reference>
<organism evidence="2 3">
    <name type="scientific">Oryza meyeriana var. granulata</name>
    <dbReference type="NCBI Taxonomy" id="110450"/>
    <lineage>
        <taxon>Eukaryota</taxon>
        <taxon>Viridiplantae</taxon>
        <taxon>Streptophyta</taxon>
        <taxon>Embryophyta</taxon>
        <taxon>Tracheophyta</taxon>
        <taxon>Spermatophyta</taxon>
        <taxon>Magnoliopsida</taxon>
        <taxon>Liliopsida</taxon>
        <taxon>Poales</taxon>
        <taxon>Poaceae</taxon>
        <taxon>BOP clade</taxon>
        <taxon>Oryzoideae</taxon>
        <taxon>Oryzeae</taxon>
        <taxon>Oryzinae</taxon>
        <taxon>Oryza</taxon>
        <taxon>Oryza meyeriana</taxon>
    </lineage>
</organism>
<keyword evidence="3" id="KW-1185">Reference proteome</keyword>
<feature type="compositionally biased region" description="Polar residues" evidence="1">
    <location>
        <begin position="31"/>
        <end position="43"/>
    </location>
</feature>
<proteinExistence type="predicted"/>
<feature type="region of interest" description="Disordered" evidence="1">
    <location>
        <begin position="184"/>
        <end position="210"/>
    </location>
</feature>
<dbReference type="AlphaFoldDB" id="A0A6G1F9R2"/>
<evidence type="ECO:0000313" key="3">
    <source>
        <dbReference type="Proteomes" id="UP000479710"/>
    </source>
</evidence>
<name>A0A6G1F9R2_9ORYZ</name>
<evidence type="ECO:0000256" key="1">
    <source>
        <dbReference type="SAM" id="MobiDB-lite"/>
    </source>
</evidence>
<gene>
    <name evidence="2" type="ORF">E2562_018898</name>
</gene>
<feature type="region of interest" description="Disordered" evidence="1">
    <location>
        <begin position="31"/>
        <end position="66"/>
    </location>
</feature>